<name>A0ABT1ELE5_9FIRM</name>
<reference evidence="4 5" key="1">
    <citation type="journal article" date="2022" name="Genome Biol. Evol.">
        <title>Host diet, physiology and behaviors set the stage for Lachnospiraceae cladogenesis.</title>
        <authorList>
            <person name="Vera-Ponce De Leon A."/>
            <person name="Schneider M."/>
            <person name="Jahnes B.C."/>
            <person name="Sadowski V."/>
            <person name="Camuy-Velez L.A."/>
            <person name="Duan J."/>
            <person name="Sabree Z.L."/>
        </authorList>
    </citation>
    <scope>NUCLEOTIDE SEQUENCE [LARGE SCALE GENOMIC DNA]</scope>
    <source>
        <strain evidence="4 5">PAL227</strain>
    </source>
</reference>
<feature type="transmembrane region" description="Helical" evidence="2">
    <location>
        <begin position="6"/>
        <end position="26"/>
    </location>
</feature>
<evidence type="ECO:0000313" key="5">
    <source>
        <dbReference type="Proteomes" id="UP001523565"/>
    </source>
</evidence>
<feature type="domain" description="Cell envelope-related transcriptional attenuator" evidence="3">
    <location>
        <begin position="89"/>
        <end position="244"/>
    </location>
</feature>
<keyword evidence="2" id="KW-0472">Membrane</keyword>
<protein>
    <submittedName>
        <fullName evidence="4">LCP family protein</fullName>
    </submittedName>
</protein>
<keyword evidence="2" id="KW-1133">Transmembrane helix</keyword>
<accession>A0ABT1ELE5</accession>
<dbReference type="EMBL" id="JAMZFV010000042">
    <property type="protein sequence ID" value="MCP1111520.1"/>
    <property type="molecule type" value="Genomic_DNA"/>
</dbReference>
<keyword evidence="2" id="KW-0812">Transmembrane</keyword>
<evidence type="ECO:0000256" key="2">
    <source>
        <dbReference type="SAM" id="Phobius"/>
    </source>
</evidence>
<evidence type="ECO:0000256" key="1">
    <source>
        <dbReference type="ARBA" id="ARBA00006068"/>
    </source>
</evidence>
<dbReference type="RefSeq" id="WP_262070379.1">
    <property type="nucleotide sequence ID" value="NZ_JAMXOC010000042.1"/>
</dbReference>
<comment type="similarity">
    <text evidence="1">Belongs to the LytR/CpsA/Psr (LCP) family.</text>
</comment>
<sequence>MKGKQIAIIIMSMILAVLSIVAIYIFRQQDKATVVEDANDMDTPSSYLNIEYQGEYYKFNTNLELVLFMGIDRKHEVELTSESGEGGQSDSLILLVLDKSKKTTTLVTISREAMVNVKMYDRKGDYIQDYQAQIALQYSYGDSGKKSAQLTKDLVSEVIHDIPIRSYLSLDIAGIPGIVDAIGGVPITMNNDYTEVDPAFFRGAQLTLDGEQAMRFVQHRNTEESGSNIVRMERQSEFIRALFAALGNGKGKNMVGTLLEVAEPYLITDMSVSSIEKLADYDMEEEIRQVPGTIIAGEHDEFYIDEAGLQELLIKMFYFKKDE</sequence>
<dbReference type="PANTHER" id="PTHR33392:SF6">
    <property type="entry name" value="POLYISOPRENYL-TEICHOIC ACID--PEPTIDOGLYCAN TEICHOIC ACID TRANSFERASE TAGU"/>
    <property type="match status" value="1"/>
</dbReference>
<dbReference type="NCBIfam" id="TIGR00350">
    <property type="entry name" value="lytR_cpsA_psr"/>
    <property type="match status" value="1"/>
</dbReference>
<organism evidence="4 5">
    <name type="scientific">Ohessyouella blattaphilus</name>
    <dbReference type="NCBI Taxonomy" id="2949333"/>
    <lineage>
        <taxon>Bacteria</taxon>
        <taxon>Bacillati</taxon>
        <taxon>Bacillota</taxon>
        <taxon>Clostridia</taxon>
        <taxon>Lachnospirales</taxon>
        <taxon>Lachnospiraceae</taxon>
        <taxon>Ohessyouella</taxon>
    </lineage>
</organism>
<dbReference type="Gene3D" id="3.40.630.190">
    <property type="entry name" value="LCP protein"/>
    <property type="match status" value="1"/>
</dbReference>
<gene>
    <name evidence="4" type="ORF">NK118_14795</name>
</gene>
<dbReference type="InterPro" id="IPR004474">
    <property type="entry name" value="LytR_CpsA_psr"/>
</dbReference>
<evidence type="ECO:0000313" key="4">
    <source>
        <dbReference type="EMBL" id="MCP1111520.1"/>
    </source>
</evidence>
<dbReference type="Proteomes" id="UP001523565">
    <property type="component" value="Unassembled WGS sequence"/>
</dbReference>
<dbReference type="InterPro" id="IPR050922">
    <property type="entry name" value="LytR/CpsA/Psr_CW_biosynth"/>
</dbReference>
<proteinExistence type="inferred from homology"/>
<dbReference type="PANTHER" id="PTHR33392">
    <property type="entry name" value="POLYISOPRENYL-TEICHOIC ACID--PEPTIDOGLYCAN TEICHOIC ACID TRANSFERASE TAGU"/>
    <property type="match status" value="1"/>
</dbReference>
<keyword evidence="5" id="KW-1185">Reference proteome</keyword>
<dbReference type="Pfam" id="PF03816">
    <property type="entry name" value="LytR_cpsA_psr"/>
    <property type="match status" value="1"/>
</dbReference>
<evidence type="ECO:0000259" key="3">
    <source>
        <dbReference type="Pfam" id="PF03816"/>
    </source>
</evidence>
<comment type="caution">
    <text evidence="4">The sequence shown here is derived from an EMBL/GenBank/DDBJ whole genome shotgun (WGS) entry which is preliminary data.</text>
</comment>